<keyword evidence="5" id="KW-0539">Nucleus</keyword>
<dbReference type="GO" id="GO:0043565">
    <property type="term" value="F:sequence-specific DNA binding"/>
    <property type="evidence" value="ECO:0007669"/>
    <property type="project" value="InterPro"/>
</dbReference>
<comment type="subcellular location">
    <subcellularLocation>
        <location evidence="1">Nucleus</location>
    </subcellularLocation>
</comment>
<name>A0A6G8DAC6_LILLO</name>
<keyword evidence="3" id="KW-0238">DNA-binding</keyword>
<dbReference type="AlphaFoldDB" id="A0A6G8DAC6"/>
<evidence type="ECO:0000259" key="6">
    <source>
        <dbReference type="PROSITE" id="PS50811"/>
    </source>
</evidence>
<dbReference type="FunFam" id="2.20.25.80:FF:000003">
    <property type="entry name" value="WRKY transcription factor 57"/>
    <property type="match status" value="1"/>
</dbReference>
<dbReference type="InterPro" id="IPR044810">
    <property type="entry name" value="WRKY_plant"/>
</dbReference>
<dbReference type="EMBL" id="MH614352">
    <property type="protein sequence ID" value="QIL87966.1"/>
    <property type="molecule type" value="mRNA"/>
</dbReference>
<dbReference type="PROSITE" id="PS50811">
    <property type="entry name" value="WRKY"/>
    <property type="match status" value="1"/>
</dbReference>
<dbReference type="PANTHER" id="PTHR31221:SF112">
    <property type="entry name" value="WRKY TRANSCRIPTION FACTOR 50-RELATED"/>
    <property type="match status" value="1"/>
</dbReference>
<evidence type="ECO:0000256" key="1">
    <source>
        <dbReference type="ARBA" id="ARBA00004123"/>
    </source>
</evidence>
<accession>A0A6G8DAC6</accession>
<evidence type="ECO:0000256" key="5">
    <source>
        <dbReference type="ARBA" id="ARBA00023242"/>
    </source>
</evidence>
<dbReference type="SMART" id="SM00774">
    <property type="entry name" value="WRKY"/>
    <property type="match status" value="1"/>
</dbReference>
<feature type="domain" description="WRKY" evidence="6">
    <location>
        <begin position="85"/>
        <end position="150"/>
    </location>
</feature>
<keyword evidence="2" id="KW-0805">Transcription regulation</keyword>
<sequence>MASLLGLTESIMSSISCDDLLLDFSYPPSPGYMGVAAQQGKFVSTTEEIGESDPSEAIAGMMVPGGRTKKMKLDDACRIGFRMKSEVEILDDGFKWRKYGKKSVKNSPNPRNYYRCSSQDCGVKKRVERDRDDARYVVTTYEGMHNHSSPDVLPYAQAMLPSSWEMQAFGNSGFMDSQIGSFQFN</sequence>
<dbReference type="GO" id="GO:0003700">
    <property type="term" value="F:DNA-binding transcription factor activity"/>
    <property type="evidence" value="ECO:0007669"/>
    <property type="project" value="InterPro"/>
</dbReference>
<evidence type="ECO:0000256" key="3">
    <source>
        <dbReference type="ARBA" id="ARBA00023125"/>
    </source>
</evidence>
<organism evidence="7">
    <name type="scientific">Lilium longiflorum</name>
    <name type="common">Trumpet lily</name>
    <dbReference type="NCBI Taxonomy" id="4690"/>
    <lineage>
        <taxon>Eukaryota</taxon>
        <taxon>Viridiplantae</taxon>
        <taxon>Streptophyta</taxon>
        <taxon>Embryophyta</taxon>
        <taxon>Tracheophyta</taxon>
        <taxon>Spermatophyta</taxon>
        <taxon>Magnoliopsida</taxon>
        <taxon>Liliopsida</taxon>
        <taxon>Liliales</taxon>
        <taxon>Liliaceae</taxon>
        <taxon>Lilium</taxon>
    </lineage>
</organism>
<dbReference type="InterPro" id="IPR036576">
    <property type="entry name" value="WRKY_dom_sf"/>
</dbReference>
<evidence type="ECO:0000256" key="4">
    <source>
        <dbReference type="ARBA" id="ARBA00023163"/>
    </source>
</evidence>
<dbReference type="Gene3D" id="2.20.25.80">
    <property type="entry name" value="WRKY domain"/>
    <property type="match status" value="1"/>
</dbReference>
<dbReference type="Pfam" id="PF03106">
    <property type="entry name" value="WRKY"/>
    <property type="match status" value="1"/>
</dbReference>
<keyword evidence="4" id="KW-0804">Transcription</keyword>
<evidence type="ECO:0000313" key="7">
    <source>
        <dbReference type="EMBL" id="QIL87966.1"/>
    </source>
</evidence>
<dbReference type="GO" id="GO:0005634">
    <property type="term" value="C:nucleus"/>
    <property type="evidence" value="ECO:0007669"/>
    <property type="project" value="UniProtKB-SubCell"/>
</dbReference>
<protein>
    <submittedName>
        <fullName evidence="7">Putative WRKY transcription factor 51</fullName>
    </submittedName>
</protein>
<reference evidence="7" key="1">
    <citation type="submission" date="2018-07" db="EMBL/GenBank/DDBJ databases">
        <title>In silico identification of WRKY family genes using transcriptome data against Botrytis infection in Lilium longiflorum.</title>
        <authorList>
            <person name="Kumari S."/>
            <person name="Subburaj S."/>
            <person name="Lee G.-J."/>
        </authorList>
    </citation>
    <scope>NUCLEOTIDE SEQUENCE</scope>
</reference>
<evidence type="ECO:0000256" key="2">
    <source>
        <dbReference type="ARBA" id="ARBA00023015"/>
    </source>
</evidence>
<dbReference type="SUPFAM" id="SSF118290">
    <property type="entry name" value="WRKY DNA-binding domain"/>
    <property type="match status" value="1"/>
</dbReference>
<dbReference type="InterPro" id="IPR003657">
    <property type="entry name" value="WRKY_dom"/>
</dbReference>
<dbReference type="PANTHER" id="PTHR31221">
    <property type="entry name" value="WRKY TRANSCRIPTION FACTOR PROTEIN 1-RELATED"/>
    <property type="match status" value="1"/>
</dbReference>
<proteinExistence type="evidence at transcript level"/>